<accession>F4GEH4</accession>
<dbReference type="STRING" id="596154.Alide2_0259"/>
<dbReference type="KEGG" id="adk:Alide2_0259"/>
<sequence length="388" mass="41911">MTTPAASTPPTRPLQGITVLALEHAVAAPFASRQLADLGARVIKIERPGDGDFARGYDSTVMGQSSFFVWCNRGKESLALDLKQPGSMPVLDRLLERCDVFIQNLAPGAAARMGLDYDSLREKYPRLIVCVISGYGEGGPYSDKKAYDLLVQAASGLISVTGTPDAPARTGISIADISAGMYAYSGILSALLQRGHTGQGMRVEVSMLEALTEWMSYPLNFSHYGGSAPVRSGLTHPTIAPYGQYRAGDGKSVIFGLQNDREWADFCRAVLQRPGMADDPRFASNLLRVSNRAELDAILEECFDSLTREQLLQRLDEGGIANAPLAEPDEVWTHPQFQARRRWREVATPQGAIQALLPPATLSGTEAAMGSVPALGEHTDAILKELGY</sequence>
<dbReference type="Gene3D" id="3.40.50.10540">
    <property type="entry name" value="Crotonobetainyl-coa:carnitine coa-transferase, domain 1"/>
    <property type="match status" value="1"/>
</dbReference>
<dbReference type="Proteomes" id="UP000007938">
    <property type="component" value="Chromosome"/>
</dbReference>
<dbReference type="Pfam" id="PF02515">
    <property type="entry name" value="CoA_transf_3"/>
    <property type="match status" value="1"/>
</dbReference>
<dbReference type="SUPFAM" id="SSF89796">
    <property type="entry name" value="CoA-transferase family III (CaiB/BaiF)"/>
    <property type="match status" value="1"/>
</dbReference>
<dbReference type="AlphaFoldDB" id="F4GEH4"/>
<proteinExistence type="predicted"/>
<keyword evidence="1 2" id="KW-0808">Transferase</keyword>
<evidence type="ECO:0000313" key="2">
    <source>
        <dbReference type="EMBL" id="AEB82689.1"/>
    </source>
</evidence>
<protein>
    <submittedName>
        <fullName evidence="2">Formyl-CoA transferase</fullName>
        <ecNumber evidence="2">2.8.3.16</ecNumber>
    </submittedName>
</protein>
<dbReference type="Gene3D" id="3.30.1540.10">
    <property type="entry name" value="formyl-coa transferase, domain 3"/>
    <property type="match status" value="1"/>
</dbReference>
<dbReference type="eggNOG" id="COG1804">
    <property type="taxonomic scope" value="Bacteria"/>
</dbReference>
<name>F4GEH4_ALIDK</name>
<dbReference type="InterPro" id="IPR044855">
    <property type="entry name" value="CoA-Trfase_III_dom3_sf"/>
</dbReference>
<evidence type="ECO:0000256" key="1">
    <source>
        <dbReference type="ARBA" id="ARBA00022679"/>
    </source>
</evidence>
<dbReference type="EC" id="2.8.3.16" evidence="2"/>
<dbReference type="EMBL" id="CP002657">
    <property type="protein sequence ID" value="AEB82689.1"/>
    <property type="molecule type" value="Genomic_DNA"/>
</dbReference>
<reference evidence="2 3" key="1">
    <citation type="journal article" date="2011" name="J. Bacteriol.">
        <title>Genome Sequences of Alicycliphilus denitrificans Strains BC and K601T.</title>
        <authorList>
            <person name="Oosterkamp M.J."/>
            <person name="Veuskens T."/>
            <person name="Plugge C.M."/>
            <person name="Langenhoff A.A."/>
            <person name="Gerritse J."/>
            <person name="van Berkel W.J."/>
            <person name="Pieper D.H."/>
            <person name="Junca H."/>
            <person name="Goodwin L.A."/>
            <person name="Daligault H.E."/>
            <person name="Bruce D.C."/>
            <person name="Detter J.C."/>
            <person name="Tapia R."/>
            <person name="Han C.S."/>
            <person name="Land M.L."/>
            <person name="Hauser L.J."/>
            <person name="Smidt H."/>
            <person name="Stams A.J."/>
        </authorList>
    </citation>
    <scope>NUCLEOTIDE SEQUENCE [LARGE SCALE GENOMIC DNA]</scope>
    <source>
        <strain evidence="3">DSM 14773 / CIP 107495 / K601</strain>
    </source>
</reference>
<dbReference type="GO" id="GO:0033608">
    <property type="term" value="F:formyl-CoA transferase activity"/>
    <property type="evidence" value="ECO:0007669"/>
    <property type="project" value="UniProtKB-EC"/>
</dbReference>
<dbReference type="PANTHER" id="PTHR48207:SF3">
    <property type="entry name" value="SUCCINATE--HYDROXYMETHYLGLUTARATE COA-TRANSFERASE"/>
    <property type="match status" value="1"/>
</dbReference>
<reference evidence="2 3" key="2">
    <citation type="submission" date="2011-04" db="EMBL/GenBank/DDBJ databases">
        <title>Complete sequence of chromosome of Alicycliphilus denitrificans K601.</title>
        <authorList>
            <consortium name="US DOE Joint Genome Institute"/>
            <person name="Lucas S."/>
            <person name="Han J."/>
            <person name="Lapidus A."/>
            <person name="Cheng J.-F."/>
            <person name="Goodwin L."/>
            <person name="Pitluck S."/>
            <person name="Peters L."/>
            <person name="Zeytun A."/>
            <person name="Detter J.C."/>
            <person name="Han C."/>
            <person name="Tapia R."/>
            <person name="Land M."/>
            <person name="Hauser L."/>
            <person name="Kyrpides N."/>
            <person name="Ivanova N."/>
            <person name="Mikhailova N."/>
            <person name="Pagani I."/>
            <person name="Oosterkamp M."/>
            <person name="Pieper D."/>
            <person name="van Berkel W."/>
            <person name="Langenhoff A."/>
            <person name="Smidt H."/>
            <person name="Stams A."/>
            <person name="Woyke T."/>
        </authorList>
    </citation>
    <scope>NUCLEOTIDE SEQUENCE [LARGE SCALE GENOMIC DNA]</scope>
    <source>
        <strain evidence="3">DSM 14773 / CIP 107495 / K601</strain>
    </source>
</reference>
<dbReference type="InterPro" id="IPR003673">
    <property type="entry name" value="CoA-Trfase_fam_III"/>
</dbReference>
<dbReference type="InterPro" id="IPR023606">
    <property type="entry name" value="CoA-Trfase_III_dom_1_sf"/>
</dbReference>
<organism evidence="2 3">
    <name type="scientific">Alicycliphilus denitrificans (strain DSM 14773 / CIP 107495 / K601)</name>
    <dbReference type="NCBI Taxonomy" id="596154"/>
    <lineage>
        <taxon>Bacteria</taxon>
        <taxon>Pseudomonadati</taxon>
        <taxon>Pseudomonadota</taxon>
        <taxon>Betaproteobacteria</taxon>
        <taxon>Burkholderiales</taxon>
        <taxon>Comamonadaceae</taxon>
        <taxon>Alicycliphilus</taxon>
    </lineage>
</organism>
<dbReference type="PANTHER" id="PTHR48207">
    <property type="entry name" value="SUCCINATE--HYDROXYMETHYLGLUTARATE COA-TRANSFERASE"/>
    <property type="match status" value="1"/>
</dbReference>
<dbReference type="InterPro" id="IPR050483">
    <property type="entry name" value="CoA-transferase_III_domain"/>
</dbReference>
<dbReference type="HOGENOM" id="CLU_033975_1_1_4"/>
<gene>
    <name evidence="2" type="ordered locus">Alide2_0259</name>
</gene>
<keyword evidence="3" id="KW-1185">Reference proteome</keyword>
<dbReference type="RefSeq" id="WP_013721217.1">
    <property type="nucleotide sequence ID" value="NC_015422.1"/>
</dbReference>
<evidence type="ECO:0000313" key="3">
    <source>
        <dbReference type="Proteomes" id="UP000007938"/>
    </source>
</evidence>